<evidence type="ECO:0000256" key="1">
    <source>
        <dbReference type="PROSITE-ProRule" id="PRU00339"/>
    </source>
</evidence>
<dbReference type="Pfam" id="PF13432">
    <property type="entry name" value="TPR_16"/>
    <property type="match status" value="1"/>
</dbReference>
<dbReference type="InterPro" id="IPR019734">
    <property type="entry name" value="TPR_rpt"/>
</dbReference>
<dbReference type="InterPro" id="IPR011990">
    <property type="entry name" value="TPR-like_helical_dom_sf"/>
</dbReference>
<dbReference type="PROSITE" id="PS50005">
    <property type="entry name" value="TPR"/>
    <property type="match status" value="1"/>
</dbReference>
<evidence type="ECO:0000313" key="2">
    <source>
        <dbReference type="EMBL" id="MFD0932408.1"/>
    </source>
</evidence>
<accession>A0ABW3GRZ9</accession>
<dbReference type="SUPFAM" id="SSF48452">
    <property type="entry name" value="TPR-like"/>
    <property type="match status" value="1"/>
</dbReference>
<comment type="caution">
    <text evidence="2">The sequence shown here is derived from an EMBL/GenBank/DDBJ whole genome shotgun (WGS) entry which is preliminary data.</text>
</comment>
<dbReference type="Gene3D" id="1.25.40.10">
    <property type="entry name" value="Tetratricopeptide repeat domain"/>
    <property type="match status" value="3"/>
</dbReference>
<organism evidence="2 3">
    <name type="scientific">Psychroflexus salinarum</name>
    <dbReference type="NCBI Taxonomy" id="546024"/>
    <lineage>
        <taxon>Bacteria</taxon>
        <taxon>Pseudomonadati</taxon>
        <taxon>Bacteroidota</taxon>
        <taxon>Flavobacteriia</taxon>
        <taxon>Flavobacteriales</taxon>
        <taxon>Flavobacteriaceae</taxon>
        <taxon>Psychroflexus</taxon>
    </lineage>
</organism>
<reference evidence="3" key="1">
    <citation type="journal article" date="2019" name="Int. J. Syst. Evol. Microbiol.">
        <title>The Global Catalogue of Microorganisms (GCM) 10K type strain sequencing project: providing services to taxonomists for standard genome sequencing and annotation.</title>
        <authorList>
            <consortium name="The Broad Institute Genomics Platform"/>
            <consortium name="The Broad Institute Genome Sequencing Center for Infectious Disease"/>
            <person name="Wu L."/>
            <person name="Ma J."/>
        </authorList>
    </citation>
    <scope>NUCLEOTIDE SEQUENCE [LARGE SCALE GENOMIC DNA]</scope>
    <source>
        <strain evidence="3">CCUG 56752</strain>
    </source>
</reference>
<keyword evidence="1" id="KW-0802">TPR repeat</keyword>
<evidence type="ECO:0000313" key="3">
    <source>
        <dbReference type="Proteomes" id="UP001597049"/>
    </source>
</evidence>
<dbReference type="RefSeq" id="WP_379657731.1">
    <property type="nucleotide sequence ID" value="NZ_JBHTIV010000007.1"/>
</dbReference>
<protein>
    <submittedName>
        <fullName evidence="2">Tetratricopeptide repeat protein</fullName>
    </submittedName>
</protein>
<dbReference type="EMBL" id="JBHTIV010000007">
    <property type="protein sequence ID" value="MFD0932408.1"/>
    <property type="molecule type" value="Genomic_DNA"/>
</dbReference>
<dbReference type="Proteomes" id="UP001597049">
    <property type="component" value="Unassembled WGS sequence"/>
</dbReference>
<dbReference type="SMART" id="SM00028">
    <property type="entry name" value="TPR"/>
    <property type="match status" value="6"/>
</dbReference>
<gene>
    <name evidence="2" type="ORF">ACFQ0R_07330</name>
</gene>
<sequence length="384" mass="44796">MNKKIKINFILNIVHLVLGAQLIYAQDLDSLYSVGEYAQILKHFEIHPPNSFKTQILKAKSLRAKHFTEEAIASYEEALTGKADEPIHQFTYAKLLKANSQIKKADSLLTLLHTNYPNNPEFLFQLGLTKATFSKASEEIYFEKALEQDPSHQGAAYELAKFYFRIKSYEKAEDISQNALSFNPNNKKIIGLLGQIYFSKKELNLALEQFERLEELTSPPKFVLEKMAIAYNSTNQLDKSIEKYKQLLRIEQRNSRYHLQLALVYAKQENFKESEYNAKLAILYKDVSLSGERFTKAIAMKENGKLKAAIEMFELVIEEAQMFERAYVELALTADKYYDNIDKKLLYFDKYENQFGDYEYAEFNELMYRRITDLKRKKHFQSGK</sequence>
<dbReference type="PANTHER" id="PTHR12558">
    <property type="entry name" value="CELL DIVISION CYCLE 16,23,27"/>
    <property type="match status" value="1"/>
</dbReference>
<keyword evidence="3" id="KW-1185">Reference proteome</keyword>
<proteinExistence type="predicted"/>
<feature type="repeat" description="TPR" evidence="1">
    <location>
        <begin position="153"/>
        <end position="186"/>
    </location>
</feature>
<name>A0ABW3GRZ9_9FLAO</name>
<dbReference type="PANTHER" id="PTHR12558:SF47">
    <property type="entry name" value="LIPOPOLYSACCHARIDE ASSEMBLY PROTEIN B"/>
    <property type="match status" value="1"/>
</dbReference>